<keyword evidence="2" id="KW-1185">Reference proteome</keyword>
<accession>E5A2S1</accession>
<reference evidence="2" key="1">
    <citation type="journal article" date="2011" name="Nat. Commun.">
        <title>Effector diversification within compartments of the Leptosphaeria maculans genome affected by Repeat-Induced Point mutations.</title>
        <authorList>
            <person name="Rouxel T."/>
            <person name="Grandaubert J."/>
            <person name="Hane J.K."/>
            <person name="Hoede C."/>
            <person name="van de Wouw A.P."/>
            <person name="Couloux A."/>
            <person name="Dominguez V."/>
            <person name="Anthouard V."/>
            <person name="Bally P."/>
            <person name="Bourras S."/>
            <person name="Cozijnsen A.J."/>
            <person name="Ciuffetti L.M."/>
            <person name="Degrave A."/>
            <person name="Dilmaghani A."/>
            <person name="Duret L."/>
            <person name="Fudal I."/>
            <person name="Goodwin S.B."/>
            <person name="Gout L."/>
            <person name="Glaser N."/>
            <person name="Linglin J."/>
            <person name="Kema G.H.J."/>
            <person name="Lapalu N."/>
            <person name="Lawrence C.B."/>
            <person name="May K."/>
            <person name="Meyer M."/>
            <person name="Ollivier B."/>
            <person name="Poulain J."/>
            <person name="Schoch C.L."/>
            <person name="Simon A."/>
            <person name="Spatafora J.W."/>
            <person name="Stachowiak A."/>
            <person name="Turgeon B.G."/>
            <person name="Tyler B.M."/>
            <person name="Vincent D."/>
            <person name="Weissenbach J."/>
            <person name="Amselem J."/>
            <person name="Quesneville H."/>
            <person name="Oliver R.P."/>
            <person name="Wincker P."/>
            <person name="Balesdent M.-H."/>
            <person name="Howlett B.J."/>
        </authorList>
    </citation>
    <scope>NUCLEOTIDE SEQUENCE [LARGE SCALE GENOMIC DNA]</scope>
    <source>
        <strain evidence="2">JN3 / isolate v23.1.3 / race Av1-4-5-6-7-8</strain>
    </source>
</reference>
<dbReference type="Proteomes" id="UP000002668">
    <property type="component" value="Genome"/>
</dbReference>
<organism evidence="2">
    <name type="scientific">Leptosphaeria maculans (strain JN3 / isolate v23.1.3 / race Av1-4-5-6-7-8)</name>
    <name type="common">Blackleg fungus</name>
    <name type="synonym">Phoma lingam</name>
    <dbReference type="NCBI Taxonomy" id="985895"/>
    <lineage>
        <taxon>Eukaryota</taxon>
        <taxon>Fungi</taxon>
        <taxon>Dikarya</taxon>
        <taxon>Ascomycota</taxon>
        <taxon>Pezizomycotina</taxon>
        <taxon>Dothideomycetes</taxon>
        <taxon>Pleosporomycetidae</taxon>
        <taxon>Pleosporales</taxon>
        <taxon>Pleosporineae</taxon>
        <taxon>Leptosphaeriaceae</taxon>
        <taxon>Plenodomus</taxon>
        <taxon>Plenodomus lingam/Leptosphaeria maculans species complex</taxon>
    </lineage>
</organism>
<evidence type="ECO:0000313" key="1">
    <source>
        <dbReference type="EMBL" id="CBX97867.1"/>
    </source>
</evidence>
<dbReference type="EMBL" id="FP929132">
    <property type="protein sequence ID" value="CBX97867.1"/>
    <property type="molecule type" value="Genomic_DNA"/>
</dbReference>
<dbReference type="HOGENOM" id="CLU_2386586_0_0_1"/>
<dbReference type="InParanoid" id="E5A2S1"/>
<gene>
    <name evidence="1" type="ORF">LEMA_uP092760.1</name>
</gene>
<name>E5A2S1_LEPMJ</name>
<evidence type="ECO:0000313" key="2">
    <source>
        <dbReference type="Proteomes" id="UP000002668"/>
    </source>
</evidence>
<proteinExistence type="predicted"/>
<sequence>MRLPYRRIVARQTGGDRCLSRFPVNSDGTTWRMRADWLRSHSRTNSCQRSALAKFKSLTIVMVIKRETIHIGARHEAAGSRWAWGLVGERGAVG</sequence>
<protein>
    <submittedName>
        <fullName evidence="1">Predicted protein</fullName>
    </submittedName>
</protein>
<dbReference type="VEuPathDB" id="FungiDB:LEMA_uP092760.1"/>
<dbReference type="AlphaFoldDB" id="E5A2S1"/>